<gene>
    <name evidence="3" type="primary">Cnig_chr_V.g22093</name>
    <name evidence="3" type="ORF">B9Z55_022093</name>
</gene>
<evidence type="ECO:0000313" key="4">
    <source>
        <dbReference type="Proteomes" id="UP000230233"/>
    </source>
</evidence>
<evidence type="ECO:0000313" key="3">
    <source>
        <dbReference type="EMBL" id="PIC31053.1"/>
    </source>
</evidence>
<keyword evidence="4" id="KW-1185">Reference proteome</keyword>
<reference evidence="4" key="1">
    <citation type="submission" date="2017-10" db="EMBL/GenBank/DDBJ databases">
        <title>Rapid genome shrinkage in a self-fertile nematode reveals novel sperm competition proteins.</title>
        <authorList>
            <person name="Yin D."/>
            <person name="Schwarz E.M."/>
            <person name="Thomas C.G."/>
            <person name="Felde R.L."/>
            <person name="Korf I.F."/>
            <person name="Cutter A.D."/>
            <person name="Schartner C.M."/>
            <person name="Ralston E.J."/>
            <person name="Meyer B.J."/>
            <person name="Haag E.S."/>
        </authorList>
    </citation>
    <scope>NUCLEOTIDE SEQUENCE [LARGE SCALE GENOMIC DNA]</scope>
    <source>
        <strain evidence="4">JU1422</strain>
    </source>
</reference>
<proteinExistence type="predicted"/>
<keyword evidence="1" id="KW-0175">Coiled coil</keyword>
<feature type="region of interest" description="Disordered" evidence="2">
    <location>
        <begin position="414"/>
        <end position="436"/>
    </location>
</feature>
<dbReference type="AlphaFoldDB" id="A0A2G5TUY0"/>
<comment type="caution">
    <text evidence="3">The sequence shown here is derived from an EMBL/GenBank/DDBJ whole genome shotgun (WGS) entry which is preliminary data.</text>
</comment>
<organism evidence="3 4">
    <name type="scientific">Caenorhabditis nigoni</name>
    <dbReference type="NCBI Taxonomy" id="1611254"/>
    <lineage>
        <taxon>Eukaryota</taxon>
        <taxon>Metazoa</taxon>
        <taxon>Ecdysozoa</taxon>
        <taxon>Nematoda</taxon>
        <taxon>Chromadorea</taxon>
        <taxon>Rhabditida</taxon>
        <taxon>Rhabditina</taxon>
        <taxon>Rhabditomorpha</taxon>
        <taxon>Rhabditoidea</taxon>
        <taxon>Rhabditidae</taxon>
        <taxon>Peloderinae</taxon>
        <taxon>Caenorhabditis</taxon>
    </lineage>
</organism>
<feature type="coiled-coil region" evidence="1">
    <location>
        <begin position="176"/>
        <end position="272"/>
    </location>
</feature>
<evidence type="ECO:0000256" key="1">
    <source>
        <dbReference type="SAM" id="Coils"/>
    </source>
</evidence>
<sequence>MVKLGKSARWHVGYVKTGLNNAIKTANGAIDEWLEWKKDTKLSEEGDMAPQLVQEIQSCIKNLEINIAVMQQSEAKTEARVDKLAREVEKEDMEKAEEVRSLGQELWKKKKVEVDEALRLLQEHAFAAKNFLEENCPTAAPLPIDQAEVEKEMEESFTENLNDELDDDEYQKQLDSEKAIKDAEEAEAAAKAVEEEIKEEERVLQEQKEIAAARQRQLLLQEEQDRKDRIAQEKEEAVREAQARIAAAQERLAKGKETLQRLKDDQQALNVQISGDSMNLKSAPTVAANGVSRPDGQVYNVNNNSLPVNGVDSQLKVHDVPSNPPQRSIRRPYSTHIPEQNRQVLGNLDKGDHNTVVCPFCKGNHSYAECGLDETVIRRLCIYEGRCLKCRSTGHKTAECEIYMLEQDENRRTELGIRATSTPRRRRRGPVHLSGL</sequence>
<name>A0A2G5TUY0_9PELO</name>
<dbReference type="EMBL" id="PDUG01000005">
    <property type="protein sequence ID" value="PIC31053.1"/>
    <property type="molecule type" value="Genomic_DNA"/>
</dbReference>
<accession>A0A2G5TUY0</accession>
<evidence type="ECO:0000256" key="2">
    <source>
        <dbReference type="SAM" id="MobiDB-lite"/>
    </source>
</evidence>
<feature type="coiled-coil region" evidence="1">
    <location>
        <begin position="60"/>
        <end position="94"/>
    </location>
</feature>
<dbReference type="Proteomes" id="UP000230233">
    <property type="component" value="Chromosome V"/>
</dbReference>
<protein>
    <submittedName>
        <fullName evidence="3">Uncharacterized protein</fullName>
    </submittedName>
</protein>